<accession>A0A1G8SNP6</accession>
<gene>
    <name evidence="2" type="ORF">SAMN05421874_101391</name>
</gene>
<keyword evidence="1" id="KW-0472">Membrane</keyword>
<sequence>MRWLKENSLSLTFLILFLACVGGQAVAGWHDFNDQQLAQHLDRISFLDYVTSAPYAVDVAENWQSEYLQFFLFIMLTVWLLQKGSPESKEMDAAGAESDERQQIGRYADENSPSWARATGIRLWLLSNSLGIVMGTIFVLSWLAQSVGGQVAYNSERLVDLLDPVPWGSYVTSAEFWNRSLQNWQSEMLAVLSMVVLSIYLRQRGSPESKPVGAAHSSTGVEG</sequence>
<dbReference type="PROSITE" id="PS51257">
    <property type="entry name" value="PROKAR_LIPOPROTEIN"/>
    <property type="match status" value="1"/>
</dbReference>
<protein>
    <submittedName>
        <fullName evidence="2">Uncharacterized protein</fullName>
    </submittedName>
</protein>
<reference evidence="2 3" key="1">
    <citation type="submission" date="2016-10" db="EMBL/GenBank/DDBJ databases">
        <authorList>
            <person name="de Groot N.N."/>
        </authorList>
    </citation>
    <scope>NUCLEOTIDE SEQUENCE [LARGE SCALE GENOMIC DNA]</scope>
    <source>
        <strain evidence="2 3">CGMCC 4.5681</strain>
    </source>
</reference>
<organism evidence="2 3">
    <name type="scientific">Nonomuraea maritima</name>
    <dbReference type="NCBI Taxonomy" id="683260"/>
    <lineage>
        <taxon>Bacteria</taxon>
        <taxon>Bacillati</taxon>
        <taxon>Actinomycetota</taxon>
        <taxon>Actinomycetes</taxon>
        <taxon>Streptosporangiales</taxon>
        <taxon>Streptosporangiaceae</taxon>
        <taxon>Nonomuraea</taxon>
    </lineage>
</organism>
<keyword evidence="1" id="KW-1133">Transmembrane helix</keyword>
<name>A0A1G8SNP6_9ACTN</name>
<feature type="transmembrane region" description="Helical" evidence="1">
    <location>
        <begin position="123"/>
        <end position="144"/>
    </location>
</feature>
<dbReference type="EMBL" id="FNFB01000001">
    <property type="protein sequence ID" value="SDJ30784.1"/>
    <property type="molecule type" value="Genomic_DNA"/>
</dbReference>
<keyword evidence="1" id="KW-0812">Transmembrane</keyword>
<dbReference type="OrthoDB" id="187863at2"/>
<evidence type="ECO:0000313" key="3">
    <source>
        <dbReference type="Proteomes" id="UP000198683"/>
    </source>
</evidence>
<dbReference type="InterPro" id="IPR046657">
    <property type="entry name" value="DUF6766"/>
</dbReference>
<dbReference type="Proteomes" id="UP000198683">
    <property type="component" value="Unassembled WGS sequence"/>
</dbReference>
<keyword evidence="3" id="KW-1185">Reference proteome</keyword>
<proteinExistence type="predicted"/>
<dbReference type="STRING" id="683260.SAMN05421874_101391"/>
<dbReference type="AlphaFoldDB" id="A0A1G8SNP6"/>
<dbReference type="Pfam" id="PF20554">
    <property type="entry name" value="DUF6766"/>
    <property type="match status" value="1"/>
</dbReference>
<evidence type="ECO:0000313" key="2">
    <source>
        <dbReference type="EMBL" id="SDJ30784.1"/>
    </source>
</evidence>
<dbReference type="RefSeq" id="WP_090758872.1">
    <property type="nucleotide sequence ID" value="NZ_FNFB01000001.1"/>
</dbReference>
<evidence type="ECO:0000256" key="1">
    <source>
        <dbReference type="SAM" id="Phobius"/>
    </source>
</evidence>